<evidence type="ECO:0000259" key="2">
    <source>
        <dbReference type="Pfam" id="PF09976"/>
    </source>
</evidence>
<evidence type="ECO:0000256" key="1">
    <source>
        <dbReference type="SAM" id="Phobius"/>
    </source>
</evidence>
<dbReference type="RefSeq" id="WP_154327499.1">
    <property type="nucleotide sequence ID" value="NZ_CP045696.1"/>
</dbReference>
<dbReference type="SUPFAM" id="SSF48452">
    <property type="entry name" value="TPR-like"/>
    <property type="match status" value="1"/>
</dbReference>
<dbReference type="InterPro" id="IPR011990">
    <property type="entry name" value="TPR-like_helical_dom_sf"/>
</dbReference>
<dbReference type="Pfam" id="PF09976">
    <property type="entry name" value="TPR_21"/>
    <property type="match status" value="1"/>
</dbReference>
<keyword evidence="4" id="KW-1185">Reference proteome</keyword>
<keyword evidence="1" id="KW-0472">Membrane</keyword>
<keyword evidence="1" id="KW-0812">Transmembrane</keyword>
<dbReference type="Gene3D" id="1.25.40.10">
    <property type="entry name" value="Tetratricopeptide repeat domain"/>
    <property type="match status" value="1"/>
</dbReference>
<keyword evidence="1" id="KW-1133">Transmembrane helix</keyword>
<protein>
    <submittedName>
        <fullName evidence="3">Tetratricopeptide repeat protein</fullName>
    </submittedName>
</protein>
<feature type="transmembrane region" description="Helical" evidence="1">
    <location>
        <begin position="33"/>
        <end position="54"/>
    </location>
</feature>
<sequence length="233" mass="25928">MANKTKGSARTSVEGINDSLSSIEQKLENNQKYIYYALIAVAVVILAVGGYLWYRSSAIEKGNKEIGKADIQLLMYNNPDSALTLYKRVAERNSFGPANRAAQMAATILFQKGKYDEALKYLKKSKPEGDVAGPAMKSLEGDCYVNKSQAKGGKQYYNEALSAYDEAIKLAGDNENYTPVFMLKKATVLHANAKYADELKVYEDMKQQFPTYALQNRINLDKYIERAKALAGK</sequence>
<reference evidence="3 4" key="1">
    <citation type="submission" date="2019-08" db="EMBL/GenBank/DDBJ databases">
        <title>In-depth cultivation of the pig gut microbiome towards novel bacterial diversity and tailored functional studies.</title>
        <authorList>
            <person name="Wylensek D."/>
            <person name="Hitch T.C.A."/>
            <person name="Clavel T."/>
        </authorList>
    </citation>
    <scope>NUCLEOTIDE SEQUENCE [LARGE SCALE GENOMIC DNA]</scope>
    <source>
        <strain evidence="3 4">Oil-RF-744-WCA-WT-10</strain>
    </source>
</reference>
<dbReference type="EMBL" id="VULT01000019">
    <property type="protein sequence ID" value="MSS18330.1"/>
    <property type="molecule type" value="Genomic_DNA"/>
</dbReference>
<proteinExistence type="predicted"/>
<organism evidence="3 4">
    <name type="scientific">Sodaliphilus pleomorphus</name>
    <dbReference type="NCBI Taxonomy" id="2606626"/>
    <lineage>
        <taxon>Bacteria</taxon>
        <taxon>Pseudomonadati</taxon>
        <taxon>Bacteroidota</taxon>
        <taxon>Bacteroidia</taxon>
        <taxon>Bacteroidales</taxon>
        <taxon>Muribaculaceae</taxon>
        <taxon>Sodaliphilus</taxon>
    </lineage>
</organism>
<gene>
    <name evidence="3" type="ORF">FYJ29_11250</name>
</gene>
<evidence type="ECO:0000313" key="4">
    <source>
        <dbReference type="Proteomes" id="UP000483362"/>
    </source>
</evidence>
<dbReference type="InterPro" id="IPR018704">
    <property type="entry name" value="SecYEG/CpoB_TPR"/>
</dbReference>
<dbReference type="AlphaFoldDB" id="A0A6L5XFR2"/>
<accession>A0A6L5XFR2</accession>
<feature type="domain" description="Ancillary SecYEG translocon subunit/Cell division coordinator CpoB TPR" evidence="2">
    <location>
        <begin position="78"/>
        <end position="167"/>
    </location>
</feature>
<name>A0A6L5XFR2_9BACT</name>
<evidence type="ECO:0000313" key="3">
    <source>
        <dbReference type="EMBL" id="MSS18330.1"/>
    </source>
</evidence>
<dbReference type="Proteomes" id="UP000483362">
    <property type="component" value="Unassembled WGS sequence"/>
</dbReference>
<comment type="caution">
    <text evidence="3">The sequence shown here is derived from an EMBL/GenBank/DDBJ whole genome shotgun (WGS) entry which is preliminary data.</text>
</comment>